<evidence type="ECO:0000313" key="2">
    <source>
        <dbReference type="Proteomes" id="UP000004079"/>
    </source>
</evidence>
<dbReference type="HOGENOM" id="CLU_2432198_0_0_10"/>
<accession>D1QT07</accession>
<evidence type="ECO:0000313" key="1">
    <source>
        <dbReference type="EMBL" id="EFB31586.1"/>
    </source>
</evidence>
<gene>
    <name evidence="1" type="ORF">HMPREF0971_02129</name>
</gene>
<dbReference type="AlphaFoldDB" id="D1QT07"/>
<name>D1QT07_9BACT</name>
<reference evidence="1 2" key="1">
    <citation type="submission" date="2009-11" db="EMBL/GenBank/DDBJ databases">
        <authorList>
            <person name="Weinstock G."/>
            <person name="Sodergren E."/>
            <person name="Clifton S."/>
            <person name="Fulton L."/>
            <person name="Fulton B."/>
            <person name="Courtney L."/>
            <person name="Fronick C."/>
            <person name="Harrison M."/>
            <person name="Strong C."/>
            <person name="Farmer C."/>
            <person name="Delahaunty K."/>
            <person name="Markovic C."/>
            <person name="Hall O."/>
            <person name="Minx P."/>
            <person name="Tomlinson C."/>
            <person name="Mitreva M."/>
            <person name="Nelson J."/>
            <person name="Hou S."/>
            <person name="Wollam A."/>
            <person name="Pepin K.H."/>
            <person name="Johnson M."/>
            <person name="Bhonagiri V."/>
            <person name="Nash W.E."/>
            <person name="Warren W."/>
            <person name="Chinwalla A."/>
            <person name="Mardis E.R."/>
            <person name="Wilson R.K."/>
        </authorList>
    </citation>
    <scope>NUCLEOTIDE SEQUENCE [LARGE SCALE GENOMIC DNA]</scope>
    <source>
        <strain evidence="1 2">F0302</strain>
    </source>
</reference>
<proteinExistence type="predicted"/>
<dbReference type="EMBL" id="ACUZ02000035">
    <property type="protein sequence ID" value="EFB31586.1"/>
    <property type="molecule type" value="Genomic_DNA"/>
</dbReference>
<dbReference type="Proteomes" id="UP000004079">
    <property type="component" value="Unassembled WGS sequence"/>
</dbReference>
<protein>
    <submittedName>
        <fullName evidence="1">Uncharacterized protein</fullName>
    </submittedName>
</protein>
<sequence length="91" mass="10266">VRILGMILLEKFPDTHPFACQAGYISGKQSLQFKSFWKMAPDVGIPYRQTSHATAPRKGREADQCFSYLKGTGGHTCEQCYGKYGTWMPFP</sequence>
<feature type="non-terminal residue" evidence="1">
    <location>
        <position position="1"/>
    </location>
</feature>
<organism evidence="1 2">
    <name type="scientific">Segatella oris F0302</name>
    <dbReference type="NCBI Taxonomy" id="649760"/>
    <lineage>
        <taxon>Bacteria</taxon>
        <taxon>Pseudomonadati</taxon>
        <taxon>Bacteroidota</taxon>
        <taxon>Bacteroidia</taxon>
        <taxon>Bacteroidales</taxon>
        <taxon>Prevotellaceae</taxon>
        <taxon>Segatella</taxon>
    </lineage>
</organism>
<comment type="caution">
    <text evidence="1">The sequence shown here is derived from an EMBL/GenBank/DDBJ whole genome shotgun (WGS) entry which is preliminary data.</text>
</comment>